<dbReference type="Pfam" id="PF18962">
    <property type="entry name" value="Por_Secre_tail"/>
    <property type="match status" value="1"/>
</dbReference>
<keyword evidence="1" id="KW-0732">Signal</keyword>
<accession>A0A380CEQ1</accession>
<dbReference type="AlphaFoldDB" id="A0A380CEQ1"/>
<evidence type="ECO:0000313" key="3">
    <source>
        <dbReference type="EMBL" id="SUJ17869.1"/>
    </source>
</evidence>
<gene>
    <name evidence="3" type="ORF">NCTC11388_02713</name>
</gene>
<feature type="signal peptide" evidence="1">
    <location>
        <begin position="1"/>
        <end position="27"/>
    </location>
</feature>
<dbReference type="EMBL" id="UGYW01000002">
    <property type="protein sequence ID" value="SUJ17869.1"/>
    <property type="molecule type" value="Genomic_DNA"/>
</dbReference>
<organism evidence="3 4">
    <name type="scientific">Sphingobacterium spiritivorum</name>
    <name type="common">Flavobacterium spiritivorum</name>
    <dbReference type="NCBI Taxonomy" id="258"/>
    <lineage>
        <taxon>Bacteria</taxon>
        <taxon>Pseudomonadati</taxon>
        <taxon>Bacteroidota</taxon>
        <taxon>Sphingobacteriia</taxon>
        <taxon>Sphingobacteriales</taxon>
        <taxon>Sphingobacteriaceae</taxon>
        <taxon>Sphingobacterium</taxon>
    </lineage>
</organism>
<evidence type="ECO:0000256" key="1">
    <source>
        <dbReference type="SAM" id="SignalP"/>
    </source>
</evidence>
<dbReference type="RefSeq" id="WP_115170481.1">
    <property type="nucleotide sequence ID" value="NZ_CP068082.1"/>
</dbReference>
<dbReference type="Proteomes" id="UP000254893">
    <property type="component" value="Unassembled WGS sequence"/>
</dbReference>
<reference evidence="3 4" key="1">
    <citation type="submission" date="2018-06" db="EMBL/GenBank/DDBJ databases">
        <authorList>
            <consortium name="Pathogen Informatics"/>
            <person name="Doyle S."/>
        </authorList>
    </citation>
    <scope>NUCLEOTIDE SEQUENCE [LARGE SCALE GENOMIC DNA]</scope>
    <source>
        <strain evidence="3 4">NCTC11388</strain>
    </source>
</reference>
<name>A0A380CEQ1_SPHSI</name>
<feature type="domain" description="Secretion system C-terminal sorting" evidence="2">
    <location>
        <begin position="92"/>
        <end position="167"/>
    </location>
</feature>
<dbReference type="InterPro" id="IPR026444">
    <property type="entry name" value="Secre_tail"/>
</dbReference>
<dbReference type="NCBIfam" id="TIGR04183">
    <property type="entry name" value="Por_Secre_tail"/>
    <property type="match status" value="1"/>
</dbReference>
<feature type="chain" id="PRO_5016739509" evidence="1">
    <location>
        <begin position="28"/>
        <end position="168"/>
    </location>
</feature>
<protein>
    <submittedName>
        <fullName evidence="3">Por secretion system C-terminal sorting domain</fullName>
    </submittedName>
</protein>
<proteinExistence type="predicted"/>
<sequence length="168" mass="18350">MMKFFTKIHIIKTLTNALVLMASLSFAWGSNMVLASDSSSKKMGHMYMASNASKAAKYFNNESSYDFGMSAAKIFSAAESDKLINNVKVFYNPIAEQVTVSFKLGKQNAVSIKVMDALGNEVLGLMNNTLDAGNQNLAFETNGKLSSGFYFVRVVAGTETVIKRISVR</sequence>
<evidence type="ECO:0000259" key="2">
    <source>
        <dbReference type="Pfam" id="PF18962"/>
    </source>
</evidence>
<evidence type="ECO:0000313" key="4">
    <source>
        <dbReference type="Proteomes" id="UP000254893"/>
    </source>
</evidence>